<keyword evidence="3" id="KW-0479">Metal-binding</keyword>
<gene>
    <name evidence="6" type="ORF">Z519_09580</name>
</gene>
<dbReference type="Gene3D" id="1.10.630.10">
    <property type="entry name" value="Cytochrome P450"/>
    <property type="match status" value="1"/>
</dbReference>
<dbReference type="OrthoDB" id="1470350at2759"/>
<dbReference type="VEuPathDB" id="FungiDB:Z519_09580"/>
<evidence type="ECO:0000313" key="7">
    <source>
        <dbReference type="Proteomes" id="UP000053789"/>
    </source>
</evidence>
<dbReference type="GO" id="GO:0004497">
    <property type="term" value="F:monooxygenase activity"/>
    <property type="evidence" value="ECO:0007669"/>
    <property type="project" value="InterPro"/>
</dbReference>
<evidence type="ECO:0000256" key="1">
    <source>
        <dbReference type="ARBA" id="ARBA00001971"/>
    </source>
</evidence>
<dbReference type="GO" id="GO:0005506">
    <property type="term" value="F:iron ion binding"/>
    <property type="evidence" value="ECO:0007669"/>
    <property type="project" value="InterPro"/>
</dbReference>
<keyword evidence="5" id="KW-0472">Membrane</keyword>
<dbReference type="EMBL" id="KN846994">
    <property type="protein sequence ID" value="KIW90148.1"/>
    <property type="molecule type" value="Genomic_DNA"/>
</dbReference>
<keyword evidence="5" id="KW-0812">Transmembrane</keyword>
<proteinExistence type="inferred from homology"/>
<feature type="transmembrane region" description="Helical" evidence="5">
    <location>
        <begin position="21"/>
        <end position="39"/>
    </location>
</feature>
<evidence type="ECO:0000256" key="4">
    <source>
        <dbReference type="ARBA" id="ARBA00023004"/>
    </source>
</evidence>
<dbReference type="Proteomes" id="UP000053789">
    <property type="component" value="Unassembled WGS sequence"/>
</dbReference>
<comment type="similarity">
    <text evidence="2">Belongs to the cytochrome P450 family.</text>
</comment>
<dbReference type="InterPro" id="IPR036396">
    <property type="entry name" value="Cyt_P450_sf"/>
</dbReference>
<sequence>MADRTSSALVADVLKLIKNNILLFFVLFILSRCIYGRYFHQLSKYPDPLACSCTRLWKAWSEYNGHTELDYIDLHGKYGSTVRAAPNELSFTTPKAAHDVLTPGNSSTRTELYKVFPQNMHQISSQNREWEHAAMKRVAVFPYSLASMQKMGPWIKDVSTEFIAKIDEYADSGRVCDLVDLLHYFSFDYDSIVGQVPELRHVLGESLVFQYLLTLLSLHKAIKWLWLKLRKEKMNQTDRFFLDPDRRDLLGQLIVLKTHGNSKRWTSSQSLMVRYK</sequence>
<dbReference type="GO" id="GO:0016705">
    <property type="term" value="F:oxidoreductase activity, acting on paired donors, with incorporation or reduction of molecular oxygen"/>
    <property type="evidence" value="ECO:0007669"/>
    <property type="project" value="InterPro"/>
</dbReference>
<evidence type="ECO:0000256" key="3">
    <source>
        <dbReference type="ARBA" id="ARBA00022723"/>
    </source>
</evidence>
<evidence type="ECO:0000313" key="6">
    <source>
        <dbReference type="EMBL" id="KIW90148.1"/>
    </source>
</evidence>
<reference evidence="6" key="1">
    <citation type="submission" date="2015-01" db="EMBL/GenBank/DDBJ databases">
        <title>The Genome Sequence of Cladophialophora bantiana CBS 173.52.</title>
        <authorList>
            <consortium name="The Broad Institute Genomics Platform"/>
            <person name="Cuomo C."/>
            <person name="de Hoog S."/>
            <person name="Gorbushina A."/>
            <person name="Stielow B."/>
            <person name="Teixiera M."/>
            <person name="Abouelleil A."/>
            <person name="Chapman S.B."/>
            <person name="Priest M."/>
            <person name="Young S.K."/>
            <person name="Wortman J."/>
            <person name="Nusbaum C."/>
            <person name="Birren B."/>
        </authorList>
    </citation>
    <scope>NUCLEOTIDE SEQUENCE [LARGE SCALE GENOMIC DNA]</scope>
    <source>
        <strain evidence="6">CBS 173.52</strain>
    </source>
</reference>
<dbReference type="SUPFAM" id="SSF48264">
    <property type="entry name" value="Cytochrome P450"/>
    <property type="match status" value="1"/>
</dbReference>
<dbReference type="GO" id="GO:0020037">
    <property type="term" value="F:heme binding"/>
    <property type="evidence" value="ECO:0007669"/>
    <property type="project" value="InterPro"/>
</dbReference>
<dbReference type="RefSeq" id="XP_016616817.1">
    <property type="nucleotide sequence ID" value="XM_016767301.1"/>
</dbReference>
<dbReference type="PANTHER" id="PTHR24305">
    <property type="entry name" value="CYTOCHROME P450"/>
    <property type="match status" value="1"/>
</dbReference>
<accession>A0A0D2HA82</accession>
<dbReference type="PANTHER" id="PTHR24305:SF232">
    <property type="entry name" value="P450, PUTATIVE (EUROFUNG)-RELATED"/>
    <property type="match status" value="1"/>
</dbReference>
<dbReference type="HOGENOM" id="CLU_1008328_0_0_1"/>
<evidence type="ECO:0000256" key="2">
    <source>
        <dbReference type="ARBA" id="ARBA00010617"/>
    </source>
</evidence>
<name>A0A0D2HA82_CLAB1</name>
<organism evidence="6 7">
    <name type="scientific">Cladophialophora bantiana (strain ATCC 10958 / CBS 173.52 / CDC B-1940 / NIH 8579)</name>
    <name type="common">Xylohypha bantiana</name>
    <dbReference type="NCBI Taxonomy" id="1442370"/>
    <lineage>
        <taxon>Eukaryota</taxon>
        <taxon>Fungi</taxon>
        <taxon>Dikarya</taxon>
        <taxon>Ascomycota</taxon>
        <taxon>Pezizomycotina</taxon>
        <taxon>Eurotiomycetes</taxon>
        <taxon>Chaetothyriomycetidae</taxon>
        <taxon>Chaetothyriales</taxon>
        <taxon>Herpotrichiellaceae</taxon>
        <taxon>Cladophialophora</taxon>
    </lineage>
</organism>
<evidence type="ECO:0000256" key="5">
    <source>
        <dbReference type="SAM" id="Phobius"/>
    </source>
</evidence>
<keyword evidence="4" id="KW-0408">Iron</keyword>
<dbReference type="GeneID" id="27702508"/>
<keyword evidence="7" id="KW-1185">Reference proteome</keyword>
<dbReference type="InterPro" id="IPR050121">
    <property type="entry name" value="Cytochrome_P450_monoxygenase"/>
</dbReference>
<dbReference type="AlphaFoldDB" id="A0A0D2HA82"/>
<comment type="cofactor">
    <cofactor evidence="1">
        <name>heme</name>
        <dbReference type="ChEBI" id="CHEBI:30413"/>
    </cofactor>
</comment>
<protein>
    <submittedName>
        <fullName evidence="6">Uncharacterized protein</fullName>
    </submittedName>
</protein>
<keyword evidence="5" id="KW-1133">Transmembrane helix</keyword>